<keyword evidence="2" id="KW-0805">Transcription regulation</keyword>
<dbReference type="GO" id="GO:0003700">
    <property type="term" value="F:DNA-binding transcription factor activity"/>
    <property type="evidence" value="ECO:0007669"/>
    <property type="project" value="InterPro"/>
</dbReference>
<feature type="domain" description="AP2/ERF" evidence="7">
    <location>
        <begin position="1"/>
        <end position="53"/>
    </location>
</feature>
<sequence length="65" mass="7672">RRWSWGKFAATIRDFWIRILVWLDTFNTVEEAAKVYDSAAIQLRGSGATTNFFHPQLQPPRRETF</sequence>
<dbReference type="PANTHER" id="PTHR31194">
    <property type="entry name" value="SHN SHINE , DNA BINDING / TRANSCRIPTION FACTOR"/>
    <property type="match status" value="1"/>
</dbReference>
<evidence type="ECO:0000256" key="2">
    <source>
        <dbReference type="ARBA" id="ARBA00023015"/>
    </source>
</evidence>
<dbReference type="SUPFAM" id="SSF54171">
    <property type="entry name" value="DNA-binding domain"/>
    <property type="match status" value="1"/>
</dbReference>
<dbReference type="GO" id="GO:0005634">
    <property type="term" value="C:nucleus"/>
    <property type="evidence" value="ECO:0007669"/>
    <property type="project" value="UniProtKB-SubCell"/>
</dbReference>
<keyword evidence="3" id="KW-0238">DNA-binding</keyword>
<dbReference type="InterPro" id="IPR036955">
    <property type="entry name" value="AP2/ERF_dom_sf"/>
</dbReference>
<evidence type="ECO:0000256" key="4">
    <source>
        <dbReference type="ARBA" id="ARBA00023163"/>
    </source>
</evidence>
<evidence type="ECO:0000259" key="7">
    <source>
        <dbReference type="PROSITE" id="PS51032"/>
    </source>
</evidence>
<dbReference type="PANTHER" id="PTHR31194:SF140">
    <property type="entry name" value="ETHYLENE-RESPONSIVE TRANSCRIPTION FACTOR CRF2"/>
    <property type="match status" value="1"/>
</dbReference>
<gene>
    <name evidence="8" type="ORF">B296_00039030</name>
</gene>
<feature type="signal peptide" evidence="6">
    <location>
        <begin position="1"/>
        <end position="32"/>
    </location>
</feature>
<dbReference type="InterPro" id="IPR050913">
    <property type="entry name" value="AP2/ERF_ERF"/>
</dbReference>
<evidence type="ECO:0000256" key="3">
    <source>
        <dbReference type="ARBA" id="ARBA00023125"/>
    </source>
</evidence>
<evidence type="ECO:0000256" key="5">
    <source>
        <dbReference type="ARBA" id="ARBA00023242"/>
    </source>
</evidence>
<organism evidence="8 9">
    <name type="scientific">Ensete ventricosum</name>
    <name type="common">Abyssinian banana</name>
    <name type="synonym">Musa ensete</name>
    <dbReference type="NCBI Taxonomy" id="4639"/>
    <lineage>
        <taxon>Eukaryota</taxon>
        <taxon>Viridiplantae</taxon>
        <taxon>Streptophyta</taxon>
        <taxon>Embryophyta</taxon>
        <taxon>Tracheophyta</taxon>
        <taxon>Spermatophyta</taxon>
        <taxon>Magnoliopsida</taxon>
        <taxon>Liliopsida</taxon>
        <taxon>Zingiberales</taxon>
        <taxon>Musaceae</taxon>
        <taxon>Ensete</taxon>
    </lineage>
</organism>
<dbReference type="Gene3D" id="3.30.730.10">
    <property type="entry name" value="AP2/ERF domain"/>
    <property type="match status" value="1"/>
</dbReference>
<dbReference type="CDD" id="cd00018">
    <property type="entry name" value="AP2"/>
    <property type="match status" value="1"/>
</dbReference>
<comment type="subcellular location">
    <subcellularLocation>
        <location evidence="1">Nucleus</location>
    </subcellularLocation>
</comment>
<dbReference type="PROSITE" id="PS51032">
    <property type="entry name" value="AP2_ERF"/>
    <property type="match status" value="1"/>
</dbReference>
<protein>
    <recommendedName>
        <fullName evidence="7">AP2/ERF domain-containing protein</fullName>
    </recommendedName>
</protein>
<dbReference type="InterPro" id="IPR001471">
    <property type="entry name" value="AP2/ERF_dom"/>
</dbReference>
<feature type="chain" id="PRO_5019303059" description="AP2/ERF domain-containing protein" evidence="6">
    <location>
        <begin position="33"/>
        <end position="65"/>
    </location>
</feature>
<feature type="non-terminal residue" evidence="8">
    <location>
        <position position="1"/>
    </location>
</feature>
<accession>A0A426ZUP0</accession>
<keyword evidence="4" id="KW-0804">Transcription</keyword>
<dbReference type="EMBL" id="AMZH03004949">
    <property type="protein sequence ID" value="RRT67688.1"/>
    <property type="molecule type" value="Genomic_DNA"/>
</dbReference>
<evidence type="ECO:0000256" key="1">
    <source>
        <dbReference type="ARBA" id="ARBA00004123"/>
    </source>
</evidence>
<dbReference type="InterPro" id="IPR016177">
    <property type="entry name" value="DNA-bd_dom_sf"/>
</dbReference>
<name>A0A426ZUP0_ENSVE</name>
<proteinExistence type="predicted"/>
<keyword evidence="5" id="KW-0539">Nucleus</keyword>
<comment type="caution">
    <text evidence="8">The sequence shown here is derived from an EMBL/GenBank/DDBJ whole genome shotgun (WGS) entry which is preliminary data.</text>
</comment>
<dbReference type="SMART" id="SM00380">
    <property type="entry name" value="AP2"/>
    <property type="match status" value="1"/>
</dbReference>
<evidence type="ECO:0000313" key="8">
    <source>
        <dbReference type="EMBL" id="RRT67688.1"/>
    </source>
</evidence>
<dbReference type="AlphaFoldDB" id="A0A426ZUP0"/>
<reference evidence="8 9" key="1">
    <citation type="journal article" date="2014" name="Agronomy (Basel)">
        <title>A Draft Genome Sequence for Ensete ventricosum, the Drought-Tolerant Tree Against Hunger.</title>
        <authorList>
            <person name="Harrison J."/>
            <person name="Moore K.A."/>
            <person name="Paszkiewicz K."/>
            <person name="Jones T."/>
            <person name="Grant M."/>
            <person name="Ambacheew D."/>
            <person name="Muzemil S."/>
            <person name="Studholme D.J."/>
        </authorList>
    </citation>
    <scope>NUCLEOTIDE SEQUENCE [LARGE SCALE GENOMIC DNA]</scope>
</reference>
<evidence type="ECO:0000313" key="9">
    <source>
        <dbReference type="Proteomes" id="UP000287651"/>
    </source>
</evidence>
<keyword evidence="6" id="KW-0732">Signal</keyword>
<evidence type="ECO:0000256" key="6">
    <source>
        <dbReference type="SAM" id="SignalP"/>
    </source>
</evidence>
<dbReference type="Proteomes" id="UP000287651">
    <property type="component" value="Unassembled WGS sequence"/>
</dbReference>
<dbReference type="GO" id="GO:0003677">
    <property type="term" value="F:DNA binding"/>
    <property type="evidence" value="ECO:0007669"/>
    <property type="project" value="UniProtKB-KW"/>
</dbReference>